<accession>A0ABS7RV29</accession>
<dbReference type="CDD" id="cd16439">
    <property type="entry name" value="beta_Kdo_transferase_KpsC_2"/>
    <property type="match status" value="3"/>
</dbReference>
<proteinExistence type="predicted"/>
<evidence type="ECO:0000313" key="2">
    <source>
        <dbReference type="Proteomes" id="UP000706580"/>
    </source>
</evidence>
<evidence type="ECO:0000313" key="1">
    <source>
        <dbReference type="EMBL" id="MBZ0057728.1"/>
    </source>
</evidence>
<dbReference type="InterPro" id="IPR007833">
    <property type="entry name" value="Capsule_polysaccharide_synth"/>
</dbReference>
<dbReference type="RefSeq" id="WP_223074374.1">
    <property type="nucleotide sequence ID" value="NZ_JADMNK010000003.1"/>
</dbReference>
<name>A0ABS7RV29_9ENTR</name>
<dbReference type="EMBL" id="JADMNK010000003">
    <property type="protein sequence ID" value="MBZ0057728.1"/>
    <property type="molecule type" value="Genomic_DNA"/>
</dbReference>
<reference evidence="1 2" key="1">
    <citation type="submission" date="2020-11" db="EMBL/GenBank/DDBJ databases">
        <title>Draft Genome of Enterobacter sp. strain EMC7.</title>
        <authorList>
            <person name="Barman P."/>
            <person name="Sinha S."/>
            <person name="Sen S."/>
            <person name="Chakraborty R."/>
        </authorList>
    </citation>
    <scope>NUCLEOTIDE SEQUENCE [LARGE SCALE GENOMIC DNA]</scope>
    <source>
        <strain evidence="1 2">EMC7</strain>
    </source>
</reference>
<gene>
    <name evidence="1" type="ORF">ITX56_07830</name>
</gene>
<keyword evidence="2" id="KW-1185">Reference proteome</keyword>
<dbReference type="Proteomes" id="UP000706580">
    <property type="component" value="Unassembled WGS sequence"/>
</dbReference>
<dbReference type="Pfam" id="PF05159">
    <property type="entry name" value="Capsule_synth"/>
    <property type="match status" value="3"/>
</dbReference>
<comment type="caution">
    <text evidence="1">The sequence shown here is derived from an EMBL/GenBank/DDBJ whole genome shotgun (WGS) entry which is preliminary data.</text>
</comment>
<protein>
    <submittedName>
        <fullName evidence="1">Capsular polysaccharide biosynthesis protein</fullName>
    </submittedName>
</protein>
<sequence>MNRKFKKLLKNPSLYFKDAIGNYKKRNDAETEGMIFAFHINEWKRPIIKSWFSDRNFTFVPFNFKNNTIKNNWLNKIKNTKNAEIFVWGMNLPEPFSSLNIKKTFIEDGFIRSIGLGASHTPPLSLNFDSKTLYFNAREESDLELLLNTAKFDEHILTRAKKLKEKLISTGISKYNNSSPVDLFKIYGEKNAKRILVIGQVEDDASIEYGSKIKYTNNDLVTLARLENPDAQIFYKPHPDVLNGFRKYQSNPQDVKNICQVITQDLPLSQAFKTIDHVYTISSLAGFEALIRGIHVTTLGCPFYSGWGLTDDRQENPRRQRTLTVDELFAGAYIQYPKYFDPIYRKYITPEEALEVLVRQRELVHHSQAEELKELENIVTTTFCFRINDWKRPIIESWFPDKKFVYVPFNFKDREMTKKWVQKIKNTKKSEMLIWGMKLPEAFRNIEIKKIYVEDGFLRSIGLGAAHTPPISLNFDSKTLYFNAREESDLEVILNTFKFDADLLKRSQEFREKLISSGISKYNNSSPVDISSIYGEKKSKRVLVIGQVEDDASIEYGSTIKYTNNELVTIARLENPNAQIIYKPHPDVLNGFRKYQSNPQDVKNICQIITQDLPLSQAFETIDHVYTISSLAGFEALIRDIRVTTLGCPFYSGWGLTDDRQANSRRQRKLSIDELFAAAYILYPKYFDPIYKKYISPEDALEALIRQRDIIHQSQVESTKYSEKPMTTVFGFHINDWKRPIIESWFPDKKFLYVPFNFKDKETLKIWVKKIKDTRNAEMLIWGMKLPVAFSKLEIKKTYVEDGFLRSVGLGAAHTPPLSLNFDSKTLYFNAREESDLEVLLNYFDFDENMLNRSREFRKKLIHSGISKYNNSSQVDINSVYGQKKSKRILVIGQVEDDASIAYGSAIKYTNNDIVTIARLENPEAQIIYKPHPDVINGFRKHQSNPQDVKNICQVITQDVPLAQALETIDHVYTISSLAGFEALIREIKVTTMGCPFYSGWGLTDDRQPNSRRTRVLNIDEIFAASYIIYPKYMNPLTRKHISPEEALDFLIKMKEFSTCQTTIANNVQLENNVKLDELLLIRDDIQNLQETISLLSKRIDSHLIEHVKKSHVTN</sequence>
<organism evidence="1 2">
    <name type="scientific">Leclercia barmai</name>
    <dbReference type="NCBI Taxonomy" id="2785629"/>
    <lineage>
        <taxon>Bacteria</taxon>
        <taxon>Pseudomonadati</taxon>
        <taxon>Pseudomonadota</taxon>
        <taxon>Gammaproteobacteria</taxon>
        <taxon>Enterobacterales</taxon>
        <taxon>Enterobacteriaceae</taxon>
        <taxon>Leclercia</taxon>
    </lineage>
</organism>